<dbReference type="EMBL" id="CAAE01015019">
    <property type="protein sequence ID" value="CAG10572.1"/>
    <property type="molecule type" value="Genomic_DNA"/>
</dbReference>
<feature type="repeat" description="ANK" evidence="9">
    <location>
        <begin position="209"/>
        <end position="241"/>
    </location>
</feature>
<dbReference type="PRINTS" id="PR01415">
    <property type="entry name" value="ANKYRIN"/>
</dbReference>
<evidence type="ECO:0000256" key="1">
    <source>
        <dbReference type="ARBA" id="ARBA00004906"/>
    </source>
</evidence>
<dbReference type="Pfam" id="PF12796">
    <property type="entry name" value="Ank_2"/>
    <property type="match status" value="3"/>
</dbReference>
<keyword evidence="4" id="KW-0677">Repeat</keyword>
<feature type="domain" description="SOCS box" evidence="11">
    <location>
        <begin position="587"/>
        <end position="631"/>
    </location>
</feature>
<name>Q4RM10_TETNG</name>
<reference evidence="12" key="2">
    <citation type="submission" date="2004-02" db="EMBL/GenBank/DDBJ databases">
        <authorList>
            <consortium name="Genoscope"/>
            <consortium name="Whitehead Institute Centre for Genome Research"/>
        </authorList>
    </citation>
    <scope>NUCLEOTIDE SEQUENCE</scope>
</reference>
<dbReference type="GO" id="GO:1902495">
    <property type="term" value="C:transmembrane transporter complex"/>
    <property type="evidence" value="ECO:0007669"/>
    <property type="project" value="TreeGrafter"/>
</dbReference>
<evidence type="ECO:0000256" key="2">
    <source>
        <dbReference type="ARBA" id="ARBA00022448"/>
    </source>
</evidence>
<feature type="region of interest" description="Disordered" evidence="10">
    <location>
        <begin position="491"/>
        <end position="518"/>
    </location>
</feature>
<dbReference type="Gene3D" id="1.25.40.20">
    <property type="entry name" value="Ankyrin repeat-containing domain"/>
    <property type="match status" value="4"/>
</dbReference>
<dbReference type="AlphaFoldDB" id="Q4RM10"/>
<dbReference type="InterPro" id="IPR036036">
    <property type="entry name" value="SOCS_box-like_dom_sf"/>
</dbReference>
<evidence type="ECO:0000256" key="6">
    <source>
        <dbReference type="ARBA" id="ARBA00023065"/>
    </source>
</evidence>
<protein>
    <submittedName>
        <fullName evidence="12">(spotted green pufferfish) hypothetical protein</fullName>
    </submittedName>
</protein>
<dbReference type="SUPFAM" id="SSF158235">
    <property type="entry name" value="SOCS box-like"/>
    <property type="match status" value="1"/>
</dbReference>
<dbReference type="GO" id="GO:0034220">
    <property type="term" value="P:monoatomic ion transmembrane transport"/>
    <property type="evidence" value="ECO:0007669"/>
    <property type="project" value="UniProtKB-KW"/>
</dbReference>
<dbReference type="InterPro" id="IPR001496">
    <property type="entry name" value="SOCS_box"/>
</dbReference>
<dbReference type="CDD" id="cd03587">
    <property type="entry name" value="SOCS"/>
    <property type="match status" value="1"/>
</dbReference>
<keyword evidence="5 9" id="KW-0040">ANK repeat</keyword>
<feature type="compositionally biased region" description="Basic and acidic residues" evidence="10">
    <location>
        <begin position="27"/>
        <end position="37"/>
    </location>
</feature>
<dbReference type="FunFam" id="1.10.750.20:FF:000001">
    <property type="entry name" value="Ankyrin repeat and SOCS box containing 1"/>
    <property type="match status" value="1"/>
</dbReference>
<comment type="pathway">
    <text evidence="1">Protein modification; protein ubiquitination.</text>
</comment>
<sequence length="631" mass="68443">MTKFSYSEYLSQFRNAGGKFSNAQGRRGGDSSAEERGSAAAELEDEDPLVFAIRQGDLKAFNDVATSAAHCLLREDQDGWMPLHDAAFCGQTECAKTILKGTALRLNRLSTRILHIKGGPVHLMCVVFPGTAHPSLVDKRTLQEQTALLLAVSGQHLSCARCLLEGGADPDISSKNKETPLYKACELENMDLVRLLLSYGATVNQRCAQGWTALHEAVSRDNTEICETLIRAGASVNPSNTYSMAPLTVAAQRGQLRALCHLIERGADVNMQTCDGLTPLHEASRHGHTETVSALLSKHADANRAAASGLLPLHVAAQQGHPQIVSLLVPVTSRARLRHSCVSPLHLAAERNRRAAAAVLLQTGADVNATLGPSCSLRYADGRATALYFAVANGGTETAELLLNAGASLTLDPVSPLLAAVRQGSVRSVSLLLERGADANARIPSFTTFPSAVALCRNNLPLLRCLLDHGCDAVSCFTCTHGSAPHPGIEESQSGDVHSGHVLHSRSCSQPPGRPMQVGDRQISHQWRRIISTQPVLPLSQFCQWISAGDMRQWAGPVLDLLLEHVAQVQPCSRLLELLDSREEWLPVRRKSLSPRPLQHLCRLQIRSHVGRPRLKRVRSLPLPDRLIRYL</sequence>
<evidence type="ECO:0000256" key="7">
    <source>
        <dbReference type="ARBA" id="ARBA00023180"/>
    </source>
</evidence>
<dbReference type="PROSITE" id="PS50297">
    <property type="entry name" value="ANK_REP_REGION"/>
    <property type="match status" value="7"/>
</dbReference>
<keyword evidence="8" id="KW-0407">Ion channel</keyword>
<feature type="repeat" description="ANK" evidence="9">
    <location>
        <begin position="382"/>
        <end position="414"/>
    </location>
</feature>
<dbReference type="GO" id="GO:0035556">
    <property type="term" value="P:intracellular signal transduction"/>
    <property type="evidence" value="ECO:0007669"/>
    <property type="project" value="InterPro"/>
</dbReference>
<evidence type="ECO:0000256" key="8">
    <source>
        <dbReference type="ARBA" id="ARBA00023303"/>
    </source>
</evidence>
<feature type="non-terminal residue" evidence="12">
    <location>
        <position position="1"/>
    </location>
</feature>
<dbReference type="PANTHER" id="PTHR47143">
    <property type="entry name" value="TRANSIENT RECEPTOR POTENTIAL CATION CHANNEL PROTEIN PAINLESS"/>
    <property type="match status" value="1"/>
</dbReference>
<dbReference type="OrthoDB" id="539213at2759"/>
<feature type="repeat" description="ANK" evidence="9">
    <location>
        <begin position="275"/>
        <end position="307"/>
    </location>
</feature>
<keyword evidence="7" id="KW-0325">Glycoprotein</keyword>
<keyword evidence="2" id="KW-0813">Transport</keyword>
<keyword evidence="6" id="KW-0406">Ion transport</keyword>
<dbReference type="SMART" id="SM00969">
    <property type="entry name" value="SOCS_box"/>
    <property type="match status" value="1"/>
</dbReference>
<feature type="repeat" description="ANK" evidence="9">
    <location>
        <begin position="340"/>
        <end position="372"/>
    </location>
</feature>
<evidence type="ECO:0000256" key="4">
    <source>
        <dbReference type="ARBA" id="ARBA00022737"/>
    </source>
</evidence>
<dbReference type="Pfam" id="PF07525">
    <property type="entry name" value="SOCS_box"/>
    <property type="match status" value="1"/>
</dbReference>
<feature type="repeat" description="ANK" evidence="9">
    <location>
        <begin position="308"/>
        <end position="340"/>
    </location>
</feature>
<dbReference type="PANTHER" id="PTHR47143:SF1">
    <property type="entry name" value="ION_TRANS DOMAIN-CONTAINING PROTEIN"/>
    <property type="match status" value="1"/>
</dbReference>
<gene>
    <name evidence="12" type="ORF">GSTENG00032257001</name>
</gene>
<feature type="repeat" description="ANK" evidence="9">
    <location>
        <begin position="412"/>
        <end position="444"/>
    </location>
</feature>
<accession>Q4RM10</accession>
<dbReference type="GO" id="GO:0016567">
    <property type="term" value="P:protein ubiquitination"/>
    <property type="evidence" value="ECO:0007669"/>
    <property type="project" value="UniProtKB-UniPathway"/>
</dbReference>
<proteinExistence type="predicted"/>
<dbReference type="PROSITE" id="PS50088">
    <property type="entry name" value="ANK_REPEAT"/>
    <property type="match status" value="9"/>
</dbReference>
<feature type="repeat" description="ANK" evidence="9">
    <location>
        <begin position="143"/>
        <end position="175"/>
    </location>
</feature>
<dbReference type="PROSITE" id="PS50225">
    <property type="entry name" value="SOCS"/>
    <property type="match status" value="1"/>
</dbReference>
<dbReference type="Pfam" id="PF00023">
    <property type="entry name" value="Ank"/>
    <property type="match status" value="1"/>
</dbReference>
<evidence type="ECO:0000256" key="10">
    <source>
        <dbReference type="SAM" id="MobiDB-lite"/>
    </source>
</evidence>
<comment type="caution">
    <text evidence="12">The sequence shown here is derived from an EMBL/GenBank/DDBJ whole genome shotgun (WGS) entry which is preliminary data.</text>
</comment>
<feature type="repeat" description="ANK" evidence="9">
    <location>
        <begin position="176"/>
        <end position="208"/>
    </location>
</feature>
<organism evidence="12">
    <name type="scientific">Tetraodon nigroviridis</name>
    <name type="common">Spotted green pufferfish</name>
    <name type="synonym">Chelonodon nigroviridis</name>
    <dbReference type="NCBI Taxonomy" id="99883"/>
    <lineage>
        <taxon>Eukaryota</taxon>
        <taxon>Metazoa</taxon>
        <taxon>Chordata</taxon>
        <taxon>Craniata</taxon>
        <taxon>Vertebrata</taxon>
        <taxon>Euteleostomi</taxon>
        <taxon>Actinopterygii</taxon>
        <taxon>Neopterygii</taxon>
        <taxon>Teleostei</taxon>
        <taxon>Neoteleostei</taxon>
        <taxon>Acanthomorphata</taxon>
        <taxon>Eupercaria</taxon>
        <taxon>Tetraodontiformes</taxon>
        <taxon>Tetradontoidea</taxon>
        <taxon>Tetraodontidae</taxon>
        <taxon>Tetraodon</taxon>
    </lineage>
</organism>
<dbReference type="InterPro" id="IPR052076">
    <property type="entry name" value="TRP_cation_channel"/>
</dbReference>
<dbReference type="InterPro" id="IPR036770">
    <property type="entry name" value="Ankyrin_rpt-contain_sf"/>
</dbReference>
<dbReference type="SMART" id="SM00248">
    <property type="entry name" value="ANK"/>
    <property type="match status" value="10"/>
</dbReference>
<dbReference type="SUPFAM" id="SSF48403">
    <property type="entry name" value="Ankyrin repeat"/>
    <property type="match status" value="1"/>
</dbReference>
<dbReference type="GO" id="GO:0022857">
    <property type="term" value="F:transmembrane transporter activity"/>
    <property type="evidence" value="ECO:0007669"/>
    <property type="project" value="TreeGrafter"/>
</dbReference>
<feature type="repeat" description="ANK" evidence="9">
    <location>
        <begin position="242"/>
        <end position="274"/>
    </location>
</feature>
<evidence type="ECO:0000259" key="11">
    <source>
        <dbReference type="PROSITE" id="PS50225"/>
    </source>
</evidence>
<keyword evidence="3" id="KW-0716">Sensory transduction</keyword>
<dbReference type="InterPro" id="IPR002110">
    <property type="entry name" value="Ankyrin_rpt"/>
</dbReference>
<reference evidence="12" key="1">
    <citation type="journal article" date="2004" name="Nature">
        <title>Genome duplication in the teleost fish Tetraodon nigroviridis reveals the early vertebrate proto-karyotype.</title>
        <authorList>
            <person name="Jaillon O."/>
            <person name="Aury J.-M."/>
            <person name="Brunet F."/>
            <person name="Petit J.-L."/>
            <person name="Stange-Thomann N."/>
            <person name="Mauceli E."/>
            <person name="Bouneau L."/>
            <person name="Fischer C."/>
            <person name="Ozouf-Costaz C."/>
            <person name="Bernot A."/>
            <person name="Nicaud S."/>
            <person name="Jaffe D."/>
            <person name="Fisher S."/>
            <person name="Lutfalla G."/>
            <person name="Dossat C."/>
            <person name="Segurens B."/>
            <person name="Dasilva C."/>
            <person name="Salanoubat M."/>
            <person name="Levy M."/>
            <person name="Boudet N."/>
            <person name="Castellano S."/>
            <person name="Anthouard V."/>
            <person name="Jubin C."/>
            <person name="Castelli V."/>
            <person name="Katinka M."/>
            <person name="Vacherie B."/>
            <person name="Biemont C."/>
            <person name="Skalli Z."/>
            <person name="Cattolico L."/>
            <person name="Poulain J."/>
            <person name="De Berardinis V."/>
            <person name="Cruaud C."/>
            <person name="Duprat S."/>
            <person name="Brottier P."/>
            <person name="Coutanceau J.-P."/>
            <person name="Gouzy J."/>
            <person name="Parra G."/>
            <person name="Lardier G."/>
            <person name="Chapple C."/>
            <person name="McKernan K.J."/>
            <person name="McEwan P."/>
            <person name="Bosak S."/>
            <person name="Kellis M."/>
            <person name="Volff J.-N."/>
            <person name="Guigo R."/>
            <person name="Zody M.C."/>
            <person name="Mesirov J."/>
            <person name="Lindblad-Toh K."/>
            <person name="Birren B."/>
            <person name="Nusbaum C."/>
            <person name="Kahn D."/>
            <person name="Robinson-Rechavi M."/>
            <person name="Laudet V."/>
            <person name="Schachter V."/>
            <person name="Quetier F."/>
            <person name="Saurin W."/>
            <person name="Scarpelli C."/>
            <person name="Wincker P."/>
            <person name="Lander E.S."/>
            <person name="Weissenbach J."/>
            <person name="Roest Crollius H."/>
        </authorList>
    </citation>
    <scope>NUCLEOTIDE SEQUENCE [LARGE SCALE GENOMIC DNA]</scope>
</reference>
<dbReference type="UniPathway" id="UPA00143"/>
<evidence type="ECO:0000256" key="9">
    <source>
        <dbReference type="PROSITE-ProRule" id="PRU00023"/>
    </source>
</evidence>
<feature type="region of interest" description="Disordered" evidence="10">
    <location>
        <begin position="18"/>
        <end position="42"/>
    </location>
</feature>
<dbReference type="KEGG" id="tng:GSTEN00032257G001"/>
<evidence type="ECO:0000256" key="3">
    <source>
        <dbReference type="ARBA" id="ARBA00022606"/>
    </source>
</evidence>
<evidence type="ECO:0000256" key="5">
    <source>
        <dbReference type="ARBA" id="ARBA00023043"/>
    </source>
</evidence>
<evidence type="ECO:0000313" key="12">
    <source>
        <dbReference type="EMBL" id="CAG10572.1"/>
    </source>
</evidence>
<dbReference type="Gene3D" id="1.10.750.20">
    <property type="entry name" value="SOCS box"/>
    <property type="match status" value="1"/>
</dbReference>